<dbReference type="EMBL" id="CP002043">
    <property type="protein sequence ID" value="ADH65155.1"/>
    <property type="molecule type" value="Genomic_DNA"/>
</dbReference>
<accession>D7BIZ9</accession>
<protein>
    <recommendedName>
        <fullName evidence="1">Phosphoribosylglycinamide synthetase N-terminal domain-containing protein</fullName>
    </recommendedName>
</protein>
<geneLocation type="plasmid" evidence="2 3">
    <name>pMESIL01</name>
</geneLocation>
<reference evidence="2 3" key="1">
    <citation type="journal article" date="2010" name="Stand. Genomic Sci.">
        <title>Complete genome sequence of Meiothermus silvanus type strain (VI-R2).</title>
        <authorList>
            <person name="Sikorski J."/>
            <person name="Tindall B.J."/>
            <person name="Lowry S."/>
            <person name="Lucas S."/>
            <person name="Nolan M."/>
            <person name="Copeland A."/>
            <person name="Glavina Del Rio T."/>
            <person name="Tice H."/>
            <person name="Cheng J.F."/>
            <person name="Han C."/>
            <person name="Pitluck S."/>
            <person name="Liolios K."/>
            <person name="Ivanova N."/>
            <person name="Mavromatis K."/>
            <person name="Mikhailova N."/>
            <person name="Pati A."/>
            <person name="Goodwin L."/>
            <person name="Chen A."/>
            <person name="Palaniappan K."/>
            <person name="Land M."/>
            <person name="Hauser L."/>
            <person name="Chang Y.J."/>
            <person name="Jeffries C.D."/>
            <person name="Rohde M."/>
            <person name="Goker M."/>
            <person name="Woyke T."/>
            <person name="Bristow J."/>
            <person name="Eisen J.A."/>
            <person name="Markowitz V."/>
            <person name="Hugenholtz P."/>
            <person name="Kyrpides N.C."/>
            <person name="Klenk H.P."/>
            <person name="Lapidus A."/>
        </authorList>
    </citation>
    <scope>NUCLEOTIDE SEQUENCE [LARGE SCALE GENOMIC DNA]</scope>
    <source>
        <strain evidence="3">ATCC 700542 / DSM 9946 / VI-R2</strain>
        <plasmid evidence="3">Plasmid pMESIL01</plasmid>
    </source>
</reference>
<dbReference type="KEGG" id="msv:Mesil_3341"/>
<dbReference type="GO" id="GO:0009113">
    <property type="term" value="P:purine nucleobase biosynthetic process"/>
    <property type="evidence" value="ECO:0007669"/>
    <property type="project" value="InterPro"/>
</dbReference>
<gene>
    <name evidence="2" type="ORF">Mesil_3341</name>
</gene>
<dbReference type="InterPro" id="IPR000115">
    <property type="entry name" value="PRibGlycinamide_synth"/>
</dbReference>
<dbReference type="GO" id="GO:0004637">
    <property type="term" value="F:phosphoribosylamine-glycine ligase activity"/>
    <property type="evidence" value="ECO:0007669"/>
    <property type="project" value="InterPro"/>
</dbReference>
<dbReference type="SUPFAM" id="SSF52440">
    <property type="entry name" value="PreATP-grasp domain"/>
    <property type="match status" value="1"/>
</dbReference>
<dbReference type="PANTHER" id="PTHR43472">
    <property type="entry name" value="PHOSPHORIBOSYLAMINE--GLYCINE LIGASE"/>
    <property type="match status" value="1"/>
</dbReference>
<dbReference type="Gene3D" id="3.40.50.20">
    <property type="match status" value="1"/>
</dbReference>
<dbReference type="Pfam" id="PF02844">
    <property type="entry name" value="GARS_N"/>
    <property type="match status" value="1"/>
</dbReference>
<dbReference type="PANTHER" id="PTHR43472:SF1">
    <property type="entry name" value="PHOSPHORIBOSYLAMINE--GLYCINE LIGASE, CHLOROPLASTIC"/>
    <property type="match status" value="1"/>
</dbReference>
<evidence type="ECO:0000313" key="3">
    <source>
        <dbReference type="Proteomes" id="UP000001916"/>
    </source>
</evidence>
<dbReference type="HOGENOM" id="CLU_027420_1_2_0"/>
<sequence>MKVLVVGSGGRDHALVWKAAQSPLVSKLYAAPGNPGIAELAELVPITHVRELAEWAERDAIDLVIVGPEAPLVKGLADQLERSLSWG</sequence>
<feature type="domain" description="Phosphoribosylglycinamide synthetase N-terminal" evidence="1">
    <location>
        <begin position="1"/>
        <end position="81"/>
    </location>
</feature>
<dbReference type="InterPro" id="IPR016185">
    <property type="entry name" value="PreATP-grasp_dom_sf"/>
</dbReference>
<proteinExistence type="predicted"/>
<dbReference type="Proteomes" id="UP000001916">
    <property type="component" value="Plasmid pMESIL01"/>
</dbReference>
<dbReference type="AlphaFoldDB" id="D7BIZ9"/>
<name>D7BIZ9_ALLS1</name>
<evidence type="ECO:0000313" key="2">
    <source>
        <dbReference type="EMBL" id="ADH65155.1"/>
    </source>
</evidence>
<dbReference type="eggNOG" id="COG0151">
    <property type="taxonomic scope" value="Bacteria"/>
</dbReference>
<evidence type="ECO:0000259" key="1">
    <source>
        <dbReference type="Pfam" id="PF02844"/>
    </source>
</evidence>
<keyword evidence="2" id="KW-0614">Plasmid</keyword>
<dbReference type="InterPro" id="IPR020562">
    <property type="entry name" value="PRibGlycinamide_synth_N"/>
</dbReference>
<keyword evidence="3" id="KW-1185">Reference proteome</keyword>
<organism evidence="2 3">
    <name type="scientific">Allomeiothermus silvanus (strain ATCC 700542 / DSM 9946 / NBRC 106475 / NCIMB 13440 / VI-R2)</name>
    <name type="common">Thermus silvanus</name>
    <dbReference type="NCBI Taxonomy" id="526227"/>
    <lineage>
        <taxon>Bacteria</taxon>
        <taxon>Thermotogati</taxon>
        <taxon>Deinococcota</taxon>
        <taxon>Deinococci</taxon>
        <taxon>Thermales</taxon>
        <taxon>Thermaceae</taxon>
        <taxon>Allomeiothermus</taxon>
    </lineage>
</organism>